<evidence type="ECO:0000313" key="1">
    <source>
        <dbReference type="EMBL" id="KAG6945332.1"/>
    </source>
</evidence>
<dbReference type="AlphaFoldDB" id="A0A8J5I460"/>
<reference evidence="1" key="1">
    <citation type="submission" date="2021-01" db="EMBL/GenBank/DDBJ databases">
        <title>Phytophthora aleatoria, a newly-described species from Pinus radiata is distinct from Phytophthora cactorum isolates based on comparative genomics.</title>
        <authorList>
            <person name="Mcdougal R."/>
            <person name="Panda P."/>
            <person name="Williams N."/>
            <person name="Studholme D.J."/>
        </authorList>
    </citation>
    <scope>NUCLEOTIDE SEQUENCE</scope>
    <source>
        <strain evidence="1">NZFS 4037</strain>
    </source>
</reference>
<organism evidence="1 2">
    <name type="scientific">Phytophthora aleatoria</name>
    <dbReference type="NCBI Taxonomy" id="2496075"/>
    <lineage>
        <taxon>Eukaryota</taxon>
        <taxon>Sar</taxon>
        <taxon>Stramenopiles</taxon>
        <taxon>Oomycota</taxon>
        <taxon>Peronosporomycetes</taxon>
        <taxon>Peronosporales</taxon>
        <taxon>Peronosporaceae</taxon>
        <taxon>Phytophthora</taxon>
    </lineage>
</organism>
<sequence>MDPATSVADLGMKITAGLKATTKRQWNGAYKKVRKQEVAYVEQQPPPEIAPAPTMEELQDLAGEATDKGHCSNIMGEMDTSAQFEEYEIAL</sequence>
<protein>
    <submittedName>
        <fullName evidence="1">Uncharacterized protein</fullName>
    </submittedName>
</protein>
<proteinExistence type="predicted"/>
<gene>
    <name evidence="1" type="ORF">JG688_00016604</name>
</gene>
<evidence type="ECO:0000313" key="2">
    <source>
        <dbReference type="Proteomes" id="UP000709295"/>
    </source>
</evidence>
<accession>A0A8J5I460</accession>
<dbReference type="Proteomes" id="UP000709295">
    <property type="component" value="Unassembled WGS sequence"/>
</dbReference>
<comment type="caution">
    <text evidence="1">The sequence shown here is derived from an EMBL/GenBank/DDBJ whole genome shotgun (WGS) entry which is preliminary data.</text>
</comment>
<name>A0A8J5I460_9STRA</name>
<keyword evidence="2" id="KW-1185">Reference proteome</keyword>
<dbReference type="EMBL" id="JAENGY010002134">
    <property type="protein sequence ID" value="KAG6945332.1"/>
    <property type="molecule type" value="Genomic_DNA"/>
</dbReference>